<evidence type="ECO:0000259" key="5">
    <source>
        <dbReference type="Pfam" id="PF25989"/>
    </source>
</evidence>
<comment type="caution">
    <text evidence="6">The sequence shown here is derived from an EMBL/GenBank/DDBJ whole genome shotgun (WGS) entry which is preliminary data.</text>
</comment>
<organism evidence="6 7">
    <name type="scientific">Luteimonas aestuarii</name>
    <dbReference type="NCBI Taxonomy" id="453837"/>
    <lineage>
        <taxon>Bacteria</taxon>
        <taxon>Pseudomonadati</taxon>
        <taxon>Pseudomonadota</taxon>
        <taxon>Gammaproteobacteria</taxon>
        <taxon>Lysobacterales</taxon>
        <taxon>Lysobacteraceae</taxon>
        <taxon>Luteimonas</taxon>
    </lineage>
</organism>
<dbReference type="Gene3D" id="1.10.287.470">
    <property type="entry name" value="Helix hairpin bin"/>
    <property type="match status" value="1"/>
</dbReference>
<dbReference type="NCBIfam" id="TIGR01730">
    <property type="entry name" value="RND_mfp"/>
    <property type="match status" value="1"/>
</dbReference>
<dbReference type="Pfam" id="PF25954">
    <property type="entry name" value="Beta-barrel_RND_2"/>
    <property type="match status" value="1"/>
</dbReference>
<gene>
    <name evidence="6" type="ORF">E2F46_10310</name>
</gene>
<dbReference type="InterPro" id="IPR058792">
    <property type="entry name" value="Beta-barrel_RND_2"/>
</dbReference>
<dbReference type="Gene3D" id="2.40.30.170">
    <property type="match status" value="1"/>
</dbReference>
<reference evidence="6 7" key="1">
    <citation type="submission" date="2019-03" db="EMBL/GenBank/DDBJ databases">
        <title>Luteimonas zhaokaii sp.nov., isolated from the rectal contents of Plateau pika in Yushu, Qinghai Province, China.</title>
        <authorList>
            <person name="Zhang G."/>
        </authorList>
    </citation>
    <scope>NUCLEOTIDE SEQUENCE [LARGE SCALE GENOMIC DNA]</scope>
    <source>
        <strain evidence="6 7">B9</strain>
    </source>
</reference>
<feature type="domain" description="Multidrug resistance protein MdtA-like barrel-sandwich hybrid" evidence="3">
    <location>
        <begin position="75"/>
        <end position="194"/>
    </location>
</feature>
<dbReference type="Pfam" id="PF25989">
    <property type="entry name" value="YknX_C"/>
    <property type="match status" value="1"/>
</dbReference>
<dbReference type="AlphaFoldDB" id="A0A4R5TSM4"/>
<dbReference type="FunFam" id="2.40.30.170:FF:000010">
    <property type="entry name" value="Efflux RND transporter periplasmic adaptor subunit"/>
    <property type="match status" value="1"/>
</dbReference>
<evidence type="ECO:0000259" key="4">
    <source>
        <dbReference type="Pfam" id="PF25954"/>
    </source>
</evidence>
<evidence type="ECO:0000259" key="3">
    <source>
        <dbReference type="Pfam" id="PF25917"/>
    </source>
</evidence>
<dbReference type="Proteomes" id="UP000294796">
    <property type="component" value="Unassembled WGS sequence"/>
</dbReference>
<protein>
    <submittedName>
        <fullName evidence="6">Efflux RND transporter periplasmic adaptor subunit</fullName>
    </submittedName>
</protein>
<dbReference type="Gene3D" id="2.40.50.100">
    <property type="match status" value="1"/>
</dbReference>
<feature type="domain" description="CusB-like beta-barrel" evidence="4">
    <location>
        <begin position="208"/>
        <end position="277"/>
    </location>
</feature>
<sequence>MSTQRVFHGVRLLPIAALLAFTLALVGCKGGGDAEAKEADKGPDAVPVEVTQVARRPIAASYANTANLEPVAESQVVAKTSGVALQVLVEEGQQVRAGQVLVRIDPDRARLQAAQSSAQLQKLEANYRRAQQLAAQQMVSANDLDQLRFDLENARAVNRLANLELSYTNVVAPISGVVASRSIKSGNFVQINTPIVRIIDASRLEATLDVPEREIATLKPGLPVRLQVDALPGRTFEGLVDRVAPVVDGGSGTFRVISAFDGSDALQPGMFGRLRIDYDQRANALTIPRLALLDDEGEPAVYVVRDGKAVRVQVALGYQDGAFVEVREGLAEGDAVVTAGKVALRDGSAVQVIGPQLADAAGAAVGDGNGELQ</sequence>
<feature type="domain" description="YknX-like C-terminal permuted SH3-like" evidence="5">
    <location>
        <begin position="284"/>
        <end position="352"/>
    </location>
</feature>
<dbReference type="RefSeq" id="WP_133322013.1">
    <property type="nucleotide sequence ID" value="NZ_SMTF01000008.1"/>
</dbReference>
<dbReference type="PANTHER" id="PTHR30469:SF38">
    <property type="entry name" value="HLYD FAMILY SECRETION PROTEIN"/>
    <property type="match status" value="1"/>
</dbReference>
<dbReference type="EMBL" id="SMTF01000008">
    <property type="protein sequence ID" value="TDK23317.1"/>
    <property type="molecule type" value="Genomic_DNA"/>
</dbReference>
<keyword evidence="7" id="KW-1185">Reference proteome</keyword>
<dbReference type="SUPFAM" id="SSF111369">
    <property type="entry name" value="HlyD-like secretion proteins"/>
    <property type="match status" value="1"/>
</dbReference>
<evidence type="ECO:0000256" key="2">
    <source>
        <dbReference type="SAM" id="Coils"/>
    </source>
</evidence>
<dbReference type="GO" id="GO:1990281">
    <property type="term" value="C:efflux pump complex"/>
    <property type="evidence" value="ECO:0007669"/>
    <property type="project" value="TreeGrafter"/>
</dbReference>
<dbReference type="OrthoDB" id="9806939at2"/>
<proteinExistence type="inferred from homology"/>
<dbReference type="Pfam" id="PF25917">
    <property type="entry name" value="BSH_RND"/>
    <property type="match status" value="1"/>
</dbReference>
<dbReference type="InterPro" id="IPR006143">
    <property type="entry name" value="RND_pump_MFP"/>
</dbReference>
<evidence type="ECO:0000313" key="6">
    <source>
        <dbReference type="EMBL" id="TDK23317.1"/>
    </source>
</evidence>
<dbReference type="InterPro" id="IPR058637">
    <property type="entry name" value="YknX-like_C"/>
</dbReference>
<evidence type="ECO:0000256" key="1">
    <source>
        <dbReference type="ARBA" id="ARBA00009477"/>
    </source>
</evidence>
<dbReference type="InterPro" id="IPR058625">
    <property type="entry name" value="MdtA-like_BSH"/>
</dbReference>
<name>A0A4R5TSM4_9GAMM</name>
<feature type="coiled-coil region" evidence="2">
    <location>
        <begin position="113"/>
        <end position="140"/>
    </location>
</feature>
<dbReference type="PANTHER" id="PTHR30469">
    <property type="entry name" value="MULTIDRUG RESISTANCE PROTEIN MDTA"/>
    <property type="match status" value="1"/>
</dbReference>
<keyword evidence="2" id="KW-0175">Coiled coil</keyword>
<dbReference type="Gene3D" id="2.40.420.20">
    <property type="match status" value="1"/>
</dbReference>
<comment type="similarity">
    <text evidence="1">Belongs to the membrane fusion protein (MFP) (TC 8.A.1) family.</text>
</comment>
<dbReference type="PROSITE" id="PS51257">
    <property type="entry name" value="PROKAR_LIPOPROTEIN"/>
    <property type="match status" value="1"/>
</dbReference>
<evidence type="ECO:0000313" key="7">
    <source>
        <dbReference type="Proteomes" id="UP000294796"/>
    </source>
</evidence>
<accession>A0A4R5TSM4</accession>
<dbReference type="GO" id="GO:0015562">
    <property type="term" value="F:efflux transmembrane transporter activity"/>
    <property type="evidence" value="ECO:0007669"/>
    <property type="project" value="TreeGrafter"/>
</dbReference>